<evidence type="ECO:0000313" key="6">
    <source>
        <dbReference type="Proteomes" id="UP000444721"/>
    </source>
</evidence>
<evidence type="ECO:0000256" key="3">
    <source>
        <dbReference type="PIRSR" id="PIRSR606689-1"/>
    </source>
</evidence>
<dbReference type="OMA" id="QLLPMWP"/>
<feature type="binding site" evidence="4">
    <location>
        <position position="83"/>
    </location>
    <ligand>
        <name>Mg(2+)</name>
        <dbReference type="ChEBI" id="CHEBI:18420"/>
    </ligand>
</feature>
<name>A0A6A5AV65_NAEFO</name>
<dbReference type="AlphaFoldDB" id="A0A6A5AV65"/>
<sequence>MKKQNSVGGGIIGNSNNNASSSHHGIDVLMLGLQGSGKSFLIKQMKSRYRRKNRDDEIITDFNDDEDYLQNNDYLTFYDGLPTNGVNLDELIIGGKKKSKKIKLREVGGGIILTWHRYLDECKVVVFVIDSSCTIQLSSSCIELLNLLSIHGEHKPFIVVLNKRDAPSVFSSEIFQHFIKWNNVKENCKHIELIEVSALTGQNLHRLIESMDILIG</sequence>
<feature type="binding site" evidence="3">
    <location>
        <position position="109"/>
    </location>
    <ligand>
        <name>GTP</name>
        <dbReference type="ChEBI" id="CHEBI:37565"/>
    </ligand>
</feature>
<feature type="binding site" evidence="4">
    <location>
        <position position="39"/>
    </location>
    <ligand>
        <name>Mg(2+)</name>
        <dbReference type="ChEBI" id="CHEBI:18420"/>
    </ligand>
</feature>
<keyword evidence="4" id="KW-0479">Metal-binding</keyword>
<evidence type="ECO:0000256" key="4">
    <source>
        <dbReference type="PIRSR" id="PIRSR606689-2"/>
    </source>
</evidence>
<dbReference type="Proteomes" id="UP000444721">
    <property type="component" value="Unassembled WGS sequence"/>
</dbReference>
<evidence type="ECO:0000256" key="2">
    <source>
        <dbReference type="ARBA" id="ARBA00023134"/>
    </source>
</evidence>
<keyword evidence="2 3" id="KW-0342">GTP-binding</keyword>
<dbReference type="PANTHER" id="PTHR46688">
    <property type="entry name" value="ADP-RIBOSYLATION FACTOR-LIKE PROTEIN 16"/>
    <property type="match status" value="1"/>
</dbReference>
<dbReference type="RefSeq" id="XP_044556718.1">
    <property type="nucleotide sequence ID" value="XM_044713684.1"/>
</dbReference>
<evidence type="ECO:0008006" key="7">
    <source>
        <dbReference type="Google" id="ProtNLM"/>
    </source>
</evidence>
<dbReference type="OrthoDB" id="365445at2759"/>
<dbReference type="VEuPathDB" id="AmoebaDB:FDP41_009699"/>
<dbReference type="PANTHER" id="PTHR46688:SF1">
    <property type="entry name" value="ADP-RIBOSYLATION FACTOR-LIKE PROTEIN 16"/>
    <property type="match status" value="1"/>
</dbReference>
<feature type="binding site" evidence="3">
    <location>
        <begin position="32"/>
        <end position="39"/>
    </location>
    <ligand>
        <name>GTP</name>
        <dbReference type="ChEBI" id="CHEBI:37565"/>
    </ligand>
</feature>
<organism evidence="5 6">
    <name type="scientific">Naegleria fowleri</name>
    <name type="common">Brain eating amoeba</name>
    <dbReference type="NCBI Taxonomy" id="5763"/>
    <lineage>
        <taxon>Eukaryota</taxon>
        <taxon>Discoba</taxon>
        <taxon>Heterolobosea</taxon>
        <taxon>Tetramitia</taxon>
        <taxon>Eutetramitia</taxon>
        <taxon>Vahlkampfiidae</taxon>
        <taxon>Naegleria</taxon>
    </lineage>
</organism>
<proteinExistence type="predicted"/>
<dbReference type="Gene3D" id="3.40.50.300">
    <property type="entry name" value="P-loop containing nucleotide triphosphate hydrolases"/>
    <property type="match status" value="1"/>
</dbReference>
<dbReference type="GeneID" id="68116914"/>
<keyword evidence="6" id="KW-1185">Reference proteome</keyword>
<dbReference type="Pfam" id="PF00025">
    <property type="entry name" value="Arf"/>
    <property type="match status" value="1"/>
</dbReference>
<evidence type="ECO:0000256" key="1">
    <source>
        <dbReference type="ARBA" id="ARBA00022741"/>
    </source>
</evidence>
<feature type="binding site" evidence="3">
    <location>
        <begin position="162"/>
        <end position="165"/>
    </location>
    <ligand>
        <name>GTP</name>
        <dbReference type="ChEBI" id="CHEBI:37565"/>
    </ligand>
</feature>
<dbReference type="VEuPathDB" id="AmoebaDB:NF0004060"/>
<keyword evidence="4" id="KW-0460">Magnesium</keyword>
<evidence type="ECO:0000313" key="5">
    <source>
        <dbReference type="EMBL" id="KAF0972003.1"/>
    </source>
</evidence>
<protein>
    <recommendedName>
        <fullName evidence="7">ADP-ribosylation factor-like protein 16</fullName>
    </recommendedName>
</protein>
<dbReference type="InterPro" id="IPR027417">
    <property type="entry name" value="P-loop_NTPase"/>
</dbReference>
<dbReference type="GO" id="GO:0005525">
    <property type="term" value="F:GTP binding"/>
    <property type="evidence" value="ECO:0007669"/>
    <property type="project" value="UniProtKB-KW"/>
</dbReference>
<dbReference type="PROSITE" id="PS51417">
    <property type="entry name" value="ARF"/>
    <property type="match status" value="1"/>
</dbReference>
<dbReference type="VEuPathDB" id="AmoebaDB:NfTy_087460"/>
<gene>
    <name evidence="5" type="ORF">FDP41_009699</name>
</gene>
<reference evidence="5 6" key="1">
    <citation type="journal article" date="2019" name="Sci. Rep.">
        <title>Nanopore sequencing improves the draft genome of the human pathogenic amoeba Naegleria fowleri.</title>
        <authorList>
            <person name="Liechti N."/>
            <person name="Schurch N."/>
            <person name="Bruggmann R."/>
            <person name="Wittwer M."/>
        </authorList>
    </citation>
    <scope>NUCLEOTIDE SEQUENCE [LARGE SCALE GENOMIC DNA]</scope>
    <source>
        <strain evidence="5 6">ATCC 30894</strain>
    </source>
</reference>
<keyword evidence="1 3" id="KW-0547">Nucleotide-binding</keyword>
<dbReference type="SUPFAM" id="SSF52540">
    <property type="entry name" value="P-loop containing nucleoside triphosphate hydrolases"/>
    <property type="match status" value="1"/>
</dbReference>
<dbReference type="InterPro" id="IPR006689">
    <property type="entry name" value="Small_GTPase_ARF/SAR"/>
</dbReference>
<dbReference type="GO" id="GO:0046872">
    <property type="term" value="F:metal ion binding"/>
    <property type="evidence" value="ECO:0007669"/>
    <property type="project" value="UniProtKB-KW"/>
</dbReference>
<accession>A0A6A5AV65</accession>
<comment type="caution">
    <text evidence="5">The sequence shown here is derived from an EMBL/GenBank/DDBJ whole genome shotgun (WGS) entry which is preliminary data.</text>
</comment>
<dbReference type="GO" id="GO:0003924">
    <property type="term" value="F:GTPase activity"/>
    <property type="evidence" value="ECO:0007669"/>
    <property type="project" value="InterPro"/>
</dbReference>
<dbReference type="EMBL" id="VFQX01000072">
    <property type="protein sequence ID" value="KAF0972003.1"/>
    <property type="molecule type" value="Genomic_DNA"/>
</dbReference>